<feature type="compositionally biased region" description="Low complexity" evidence="1">
    <location>
        <begin position="261"/>
        <end position="277"/>
    </location>
</feature>
<feature type="compositionally biased region" description="Low complexity" evidence="1">
    <location>
        <begin position="241"/>
        <end position="252"/>
    </location>
</feature>
<evidence type="ECO:0000313" key="3">
    <source>
        <dbReference type="Proteomes" id="UP000235777"/>
    </source>
</evidence>
<name>A0A2N7X8P6_9BURK</name>
<dbReference type="OrthoDB" id="9128660at2"/>
<feature type="region of interest" description="Disordered" evidence="1">
    <location>
        <begin position="51"/>
        <end position="81"/>
    </location>
</feature>
<organism evidence="2 3">
    <name type="scientific">Trinickia symbiotica</name>
    <dbReference type="NCBI Taxonomy" id="863227"/>
    <lineage>
        <taxon>Bacteria</taxon>
        <taxon>Pseudomonadati</taxon>
        <taxon>Pseudomonadota</taxon>
        <taxon>Betaproteobacteria</taxon>
        <taxon>Burkholderiales</taxon>
        <taxon>Burkholderiaceae</taxon>
        <taxon>Trinickia</taxon>
    </lineage>
</organism>
<feature type="compositionally biased region" description="Polar residues" evidence="1">
    <location>
        <begin position="279"/>
        <end position="303"/>
    </location>
</feature>
<keyword evidence="3" id="KW-1185">Reference proteome</keyword>
<dbReference type="AlphaFoldDB" id="A0A2N7X8P6"/>
<dbReference type="Proteomes" id="UP000235777">
    <property type="component" value="Unassembled WGS sequence"/>
</dbReference>
<evidence type="ECO:0000313" key="2">
    <source>
        <dbReference type="EMBL" id="PMS38136.1"/>
    </source>
</evidence>
<evidence type="ECO:0000256" key="1">
    <source>
        <dbReference type="SAM" id="MobiDB-lite"/>
    </source>
</evidence>
<sequence>MSDQTARGPAIGGTTFGGPTFPTTCARCGGKLSGPVAFCPHCGTPARLAFGERTPPTRQDAVRSPVPPPNGTAGTRAGASRAEMLWPSRPTPLFASADSDPYGDAQTPSAERAGSVRWGIDRWAGTIRRAIHRWTAAHRWTATHHLAAIHRWAAIYRSAAIHRWAAIGRSSDSARWSDSRWGIKRGTALTLLAFFALFGGTVLLHRYDDAETREQQQQQTSVQGPVQGTAAVQGTDAAQRPASAPTTAPTSAHIARETNRAPQSVAAPAVPQAAPPARITQQAAEPSPSLSRKESSATSGKYSAKNQRLISLALARAHSGFEKNDLRMARSGVYWALSLQPDNSEALSLKQELLARERGHVAASKAFDSGEE</sequence>
<feature type="compositionally biased region" description="Low complexity" evidence="1">
    <location>
        <begin position="71"/>
        <end position="81"/>
    </location>
</feature>
<reference evidence="2 3" key="1">
    <citation type="submission" date="2018-01" db="EMBL/GenBank/DDBJ databases">
        <title>Whole genome analyses suggest that Burkholderia sensu lato contains two further novel genera in the rhizoxinica-symbiotica group Mycetohabitans gen. nov., and Trinickia gen. nov.: implications for the evolution of diazotrophy and nodulation in the Burkholderiaceae.</title>
        <authorList>
            <person name="Estrada-de los Santos P."/>
            <person name="Palmer M."/>
            <person name="Chavez-Ramirez B."/>
            <person name="Beukes C."/>
            <person name="Steenkamp E.T."/>
            <person name="Hirsch A.M."/>
            <person name="Manyaka P."/>
            <person name="Maluk M."/>
            <person name="Lafos M."/>
            <person name="Crook M."/>
            <person name="Gross E."/>
            <person name="Simon M.F."/>
            <person name="Bueno dos Reis Junior F."/>
            <person name="Poole P.S."/>
            <person name="Venter S.N."/>
            <person name="James E.K."/>
        </authorList>
    </citation>
    <scope>NUCLEOTIDE SEQUENCE [LARGE SCALE GENOMIC DNA]</scope>
    <source>
        <strain evidence="2 3">JPY 581</strain>
    </source>
</reference>
<dbReference type="RefSeq" id="WP_018438645.1">
    <property type="nucleotide sequence ID" value="NZ_KB890164.1"/>
</dbReference>
<dbReference type="EMBL" id="PNYC01000002">
    <property type="protein sequence ID" value="PMS38136.1"/>
    <property type="molecule type" value="Genomic_DNA"/>
</dbReference>
<proteinExistence type="predicted"/>
<comment type="caution">
    <text evidence="2">The sequence shown here is derived from an EMBL/GenBank/DDBJ whole genome shotgun (WGS) entry which is preliminary data.</text>
</comment>
<feature type="region of interest" description="Disordered" evidence="1">
    <location>
        <begin position="232"/>
        <end position="303"/>
    </location>
</feature>
<protein>
    <submittedName>
        <fullName evidence="2">Uncharacterized protein</fullName>
    </submittedName>
</protein>
<gene>
    <name evidence="2" type="ORF">C0Z20_04940</name>
</gene>
<accession>A0A2N7X8P6</accession>